<dbReference type="EMBL" id="JADCNL010000005">
    <property type="protein sequence ID" value="KAG0480163.1"/>
    <property type="molecule type" value="Genomic_DNA"/>
</dbReference>
<sequence length="157" mass="17821">MGDTIGCLGPEREAEEVGIGWRADDVDFREHDTWKISIHLLAYATVRNFSIQVDEMQMQEEKYQLWINHWESDEGAEPVISETPKPPIIQKIGSPASRVYDGCERIPPWTIGPDPHKIGTRKDMPLHVYNVAQCVLFQCDHIPYPLLSPTLLLGGDI</sequence>
<comment type="caution">
    <text evidence="1">The sequence shown here is derived from an EMBL/GenBank/DDBJ whole genome shotgun (WGS) entry which is preliminary data.</text>
</comment>
<dbReference type="AlphaFoldDB" id="A0A835QY82"/>
<name>A0A835QY82_VANPL</name>
<dbReference type="OrthoDB" id="62853at2759"/>
<gene>
    <name evidence="1" type="ORF">HPP92_011021</name>
</gene>
<evidence type="ECO:0000313" key="1">
    <source>
        <dbReference type="EMBL" id="KAG0480163.1"/>
    </source>
</evidence>
<protein>
    <submittedName>
        <fullName evidence="1">Uncharacterized protein</fullName>
    </submittedName>
</protein>
<organism evidence="1 2">
    <name type="scientific">Vanilla planifolia</name>
    <name type="common">Vanilla</name>
    <dbReference type="NCBI Taxonomy" id="51239"/>
    <lineage>
        <taxon>Eukaryota</taxon>
        <taxon>Viridiplantae</taxon>
        <taxon>Streptophyta</taxon>
        <taxon>Embryophyta</taxon>
        <taxon>Tracheophyta</taxon>
        <taxon>Spermatophyta</taxon>
        <taxon>Magnoliopsida</taxon>
        <taxon>Liliopsida</taxon>
        <taxon>Asparagales</taxon>
        <taxon>Orchidaceae</taxon>
        <taxon>Vanilloideae</taxon>
        <taxon>Vanilleae</taxon>
        <taxon>Vanilla</taxon>
    </lineage>
</organism>
<reference evidence="1 2" key="1">
    <citation type="journal article" date="2020" name="Nat. Food">
        <title>A phased Vanilla planifolia genome enables genetic improvement of flavour and production.</title>
        <authorList>
            <person name="Hasing T."/>
            <person name="Tang H."/>
            <person name="Brym M."/>
            <person name="Khazi F."/>
            <person name="Huang T."/>
            <person name="Chambers A.H."/>
        </authorList>
    </citation>
    <scope>NUCLEOTIDE SEQUENCE [LARGE SCALE GENOMIC DNA]</scope>
    <source>
        <tissue evidence="1">Leaf</tissue>
    </source>
</reference>
<accession>A0A835QY82</accession>
<dbReference type="Proteomes" id="UP000636800">
    <property type="component" value="Chromosome 5"/>
</dbReference>
<keyword evidence="2" id="KW-1185">Reference proteome</keyword>
<evidence type="ECO:0000313" key="2">
    <source>
        <dbReference type="Proteomes" id="UP000636800"/>
    </source>
</evidence>
<proteinExistence type="predicted"/>